<proteinExistence type="predicted"/>
<keyword evidence="3" id="KW-1185">Reference proteome</keyword>
<gene>
    <name evidence="2" type="ORF">AB0E89_21190</name>
</gene>
<dbReference type="RefSeq" id="WP_334581414.1">
    <property type="nucleotide sequence ID" value="NZ_JBEZVE010000010.1"/>
</dbReference>
<sequence>MADAEALQVDDPVLVDGGDRDPGHARAGHPVPHDAVEPAEPPG</sequence>
<feature type="region of interest" description="Disordered" evidence="1">
    <location>
        <begin position="1"/>
        <end position="43"/>
    </location>
</feature>
<protein>
    <submittedName>
        <fullName evidence="2">Uncharacterized protein</fullName>
    </submittedName>
</protein>
<evidence type="ECO:0000313" key="3">
    <source>
        <dbReference type="Proteomes" id="UP001550739"/>
    </source>
</evidence>
<evidence type="ECO:0000313" key="2">
    <source>
        <dbReference type="EMBL" id="MEU3783034.1"/>
    </source>
</evidence>
<organism evidence="2 3">
    <name type="scientific">Streptomyces sp. 900129855</name>
    <dbReference type="NCBI Taxonomy" id="3155129"/>
    <lineage>
        <taxon>Bacteria</taxon>
        <taxon>Bacillati</taxon>
        <taxon>Actinomycetota</taxon>
        <taxon>Actinomycetes</taxon>
        <taxon>Kitasatosporales</taxon>
        <taxon>Streptomycetaceae</taxon>
        <taxon>Streptomyces</taxon>
    </lineage>
</organism>
<evidence type="ECO:0000256" key="1">
    <source>
        <dbReference type="SAM" id="MobiDB-lite"/>
    </source>
</evidence>
<reference evidence="2 3" key="1">
    <citation type="submission" date="2024-06" db="EMBL/GenBank/DDBJ databases">
        <title>The Natural Products Discovery Center: Release of the First 8490 Sequenced Strains for Exploring Actinobacteria Biosynthetic Diversity.</title>
        <authorList>
            <person name="Kalkreuter E."/>
            <person name="Kautsar S.A."/>
            <person name="Yang D."/>
            <person name="Bader C.D."/>
            <person name="Teijaro C.N."/>
            <person name="Fluegel L."/>
            <person name="Davis C.M."/>
            <person name="Simpson J.R."/>
            <person name="Lauterbach L."/>
            <person name="Steele A.D."/>
            <person name="Gui C."/>
            <person name="Meng S."/>
            <person name="Li G."/>
            <person name="Viehrig K."/>
            <person name="Ye F."/>
            <person name="Su P."/>
            <person name="Kiefer A.F."/>
            <person name="Nichols A."/>
            <person name="Cepeda A.J."/>
            <person name="Yan W."/>
            <person name="Fan B."/>
            <person name="Jiang Y."/>
            <person name="Adhikari A."/>
            <person name="Zheng C.-J."/>
            <person name="Schuster L."/>
            <person name="Cowan T.M."/>
            <person name="Smanski M.J."/>
            <person name="Chevrette M.G."/>
            <person name="De Carvalho L.P.S."/>
            <person name="Shen B."/>
        </authorList>
    </citation>
    <scope>NUCLEOTIDE SEQUENCE [LARGE SCALE GENOMIC DNA]</scope>
    <source>
        <strain evidence="2 3">NPDC033843</strain>
    </source>
</reference>
<dbReference type="EMBL" id="JBEZVE010000010">
    <property type="protein sequence ID" value="MEU3783034.1"/>
    <property type="molecule type" value="Genomic_DNA"/>
</dbReference>
<accession>A0ABV2ZKF1</accession>
<comment type="caution">
    <text evidence="2">The sequence shown here is derived from an EMBL/GenBank/DDBJ whole genome shotgun (WGS) entry which is preliminary data.</text>
</comment>
<dbReference type="Proteomes" id="UP001550739">
    <property type="component" value="Unassembled WGS sequence"/>
</dbReference>
<name>A0ABV2ZKF1_9ACTN</name>